<comment type="similarity">
    <text evidence="1">Belongs to the small heat shock protein (HSP20) family.</text>
</comment>
<dbReference type="Proteomes" id="UP000002964">
    <property type="component" value="Unassembled WGS sequence"/>
</dbReference>
<dbReference type="Gene3D" id="2.60.40.790">
    <property type="match status" value="1"/>
</dbReference>
<evidence type="ECO:0000259" key="4">
    <source>
        <dbReference type="PROSITE" id="PS01031"/>
    </source>
</evidence>
<feature type="region of interest" description="Disordered" evidence="2">
    <location>
        <begin position="85"/>
        <end position="117"/>
    </location>
</feature>
<keyword evidence="3" id="KW-0732">Signal</keyword>
<proteinExistence type="inferred from homology"/>
<dbReference type="InterPro" id="IPR002068">
    <property type="entry name" value="A-crystallin/Hsp20_dom"/>
</dbReference>
<dbReference type="PROSITE" id="PS01031">
    <property type="entry name" value="SHSP"/>
    <property type="match status" value="1"/>
</dbReference>
<reference evidence="5 6" key="2">
    <citation type="submission" date="2011-11" db="EMBL/GenBank/DDBJ databases">
        <authorList>
            <consortium name="US DOE Joint Genome Institute"/>
            <person name="Lucas S."/>
            <person name="Han J."/>
            <person name="Lapidus A."/>
            <person name="Cheng J.-F."/>
            <person name="Goodwin L."/>
            <person name="Pitluck S."/>
            <person name="Peters L."/>
            <person name="Ovchinnikova G."/>
            <person name="Zhang X."/>
            <person name="Detter J.C."/>
            <person name="Han C."/>
            <person name="Tapia R."/>
            <person name="Land M."/>
            <person name="Hauser L."/>
            <person name="Kyrpides N."/>
            <person name="Ivanova N."/>
            <person name="Pagani I."/>
            <person name="Vogl K."/>
            <person name="Liu Z."/>
            <person name="Overmann J."/>
            <person name="Frigaard N.-U."/>
            <person name="Bryant D."/>
            <person name="Woyke T."/>
        </authorList>
    </citation>
    <scope>NUCLEOTIDE SEQUENCE [LARGE SCALE GENOMIC DNA]</scope>
    <source>
        <strain evidence="5 6">970</strain>
    </source>
</reference>
<dbReference type="SUPFAM" id="SSF49764">
    <property type="entry name" value="HSP20-like chaperones"/>
    <property type="match status" value="1"/>
</dbReference>
<evidence type="ECO:0000256" key="3">
    <source>
        <dbReference type="SAM" id="SignalP"/>
    </source>
</evidence>
<feature type="domain" description="SHSP" evidence="4">
    <location>
        <begin position="113"/>
        <end position="219"/>
    </location>
</feature>
<organism evidence="5 6">
    <name type="scientific">Thiorhodovibrio frisius</name>
    <dbReference type="NCBI Taxonomy" id="631362"/>
    <lineage>
        <taxon>Bacteria</taxon>
        <taxon>Pseudomonadati</taxon>
        <taxon>Pseudomonadota</taxon>
        <taxon>Gammaproteobacteria</taxon>
        <taxon>Chromatiales</taxon>
        <taxon>Chromatiaceae</taxon>
        <taxon>Thiorhodovibrio</taxon>
    </lineage>
</organism>
<evidence type="ECO:0000313" key="6">
    <source>
        <dbReference type="Proteomes" id="UP000002964"/>
    </source>
</evidence>
<feature type="signal peptide" evidence="3">
    <location>
        <begin position="1"/>
        <end position="26"/>
    </location>
</feature>
<name>H8YY07_9GAMM</name>
<evidence type="ECO:0000313" key="5">
    <source>
        <dbReference type="EMBL" id="EIC23333.1"/>
    </source>
</evidence>
<dbReference type="RefSeq" id="WP_009147417.1">
    <property type="nucleotide sequence ID" value="NZ_CP121471.1"/>
</dbReference>
<dbReference type="AlphaFoldDB" id="H8YY07"/>
<evidence type="ECO:0000256" key="2">
    <source>
        <dbReference type="SAM" id="MobiDB-lite"/>
    </source>
</evidence>
<dbReference type="HOGENOM" id="CLU_1260973_0_0_6"/>
<sequence length="219" mass="23602">MTINTVSTRLLFTTLLCALPFTAAVAQTPPTNPPSAAASNPASQPAPVAPAYVAGYGPGYSQGAPGTYPLPPSYGNFNLPSYQPSYPPAYRPDPGSAYARPGYHGPGYSRTGSHPSRQMPELIQDITDQGYRLTIRLSPNQKPEDIKIEPRGRGLLISSVRESYSSSEQENQNGRGYSRSFSFSSGRFQRRLGVPPDANLGAMTRSDQDNSVIIILPRP</sequence>
<keyword evidence="6" id="KW-1185">Reference proteome</keyword>
<feature type="region of interest" description="Disordered" evidence="2">
    <location>
        <begin position="163"/>
        <end position="182"/>
    </location>
</feature>
<dbReference type="InterPro" id="IPR008978">
    <property type="entry name" value="HSP20-like_chaperone"/>
</dbReference>
<accession>H8YY07</accession>
<dbReference type="EMBL" id="JH603168">
    <property type="protein sequence ID" value="EIC23333.1"/>
    <property type="molecule type" value="Genomic_DNA"/>
</dbReference>
<gene>
    <name evidence="5" type="ORF">Thi970DRAFT_00993</name>
</gene>
<protein>
    <recommendedName>
        <fullName evidence="4">SHSP domain-containing protein</fullName>
    </recommendedName>
</protein>
<feature type="chain" id="PRO_5003618327" description="SHSP domain-containing protein" evidence="3">
    <location>
        <begin position="27"/>
        <end position="219"/>
    </location>
</feature>
<evidence type="ECO:0000256" key="1">
    <source>
        <dbReference type="PROSITE-ProRule" id="PRU00285"/>
    </source>
</evidence>
<dbReference type="eggNOG" id="COG0071">
    <property type="taxonomic scope" value="Bacteria"/>
</dbReference>
<dbReference type="STRING" id="631362.Thi970DRAFT_00993"/>
<reference evidence="6" key="1">
    <citation type="submission" date="2011-06" db="EMBL/GenBank/DDBJ databases">
        <authorList>
            <consortium name="US DOE Joint Genome Institute (JGI-PGF)"/>
            <person name="Lucas S."/>
            <person name="Han J."/>
            <person name="Lapidus A."/>
            <person name="Cheng J.-F."/>
            <person name="Goodwin L."/>
            <person name="Pitluck S."/>
            <person name="Peters L."/>
            <person name="Land M.L."/>
            <person name="Hauser L."/>
            <person name="Vogl K."/>
            <person name="Liu Z."/>
            <person name="Overmann J."/>
            <person name="Frigaard N.-U."/>
            <person name="Bryant D.A."/>
            <person name="Woyke T.J."/>
        </authorList>
    </citation>
    <scope>NUCLEOTIDE SEQUENCE [LARGE SCALE GENOMIC DNA]</scope>
    <source>
        <strain evidence="6">970</strain>
    </source>
</reference>